<reference evidence="1 2" key="1">
    <citation type="journal article" date="2018" name="Int. J. Syst. Evol. Microbiol.">
        <title>Zhouia spongiae sp. nov., isolated from a marine sponge.</title>
        <authorList>
            <person name="Zhuang L."/>
            <person name="Lin B."/>
            <person name="Qin F."/>
            <person name="Luo L."/>
        </authorList>
    </citation>
    <scope>NUCLEOTIDE SEQUENCE [LARGE SCALE GENOMIC DNA]</scope>
    <source>
        <strain evidence="1 2">HN-Y44</strain>
    </source>
</reference>
<evidence type="ECO:0000313" key="1">
    <source>
        <dbReference type="EMBL" id="UNY97713.1"/>
    </source>
</evidence>
<dbReference type="RefSeq" id="WP_242936124.1">
    <property type="nucleotide sequence ID" value="NZ_CP094326.1"/>
</dbReference>
<proteinExistence type="predicted"/>
<organism evidence="1 2">
    <name type="scientific">Zhouia spongiae</name>
    <dbReference type="NCBI Taxonomy" id="2202721"/>
    <lineage>
        <taxon>Bacteria</taxon>
        <taxon>Pseudomonadati</taxon>
        <taxon>Bacteroidota</taxon>
        <taxon>Flavobacteriia</taxon>
        <taxon>Flavobacteriales</taxon>
        <taxon>Flavobacteriaceae</taxon>
        <taxon>Zhouia</taxon>
    </lineage>
</organism>
<gene>
    <name evidence="1" type="ORF">MQE36_11525</name>
</gene>
<dbReference type="PROSITE" id="PS51257">
    <property type="entry name" value="PROKAR_LIPOPROTEIN"/>
    <property type="match status" value="1"/>
</dbReference>
<evidence type="ECO:0008006" key="3">
    <source>
        <dbReference type="Google" id="ProtNLM"/>
    </source>
</evidence>
<keyword evidence="2" id="KW-1185">Reference proteome</keyword>
<accession>A0ABY3YKM7</accession>
<name>A0ABY3YKM7_9FLAO</name>
<dbReference type="Proteomes" id="UP000829476">
    <property type="component" value="Chromosome"/>
</dbReference>
<evidence type="ECO:0000313" key="2">
    <source>
        <dbReference type="Proteomes" id="UP000829476"/>
    </source>
</evidence>
<sequence>MKKILFGCVWLLFLSCSDDEGDCGCKDYKTGVGTYKLNECEVGGYDIGWQDFVTEKEMQLKQKEQGCE</sequence>
<dbReference type="EMBL" id="CP094326">
    <property type="protein sequence ID" value="UNY97713.1"/>
    <property type="molecule type" value="Genomic_DNA"/>
</dbReference>
<protein>
    <recommendedName>
        <fullName evidence="3">Lipoprotein</fullName>
    </recommendedName>
</protein>